<reference evidence="4" key="1">
    <citation type="submission" date="2016-10" db="EMBL/GenBank/DDBJ databases">
        <authorList>
            <person name="Varghese N."/>
            <person name="Submissions S."/>
        </authorList>
    </citation>
    <scope>NUCLEOTIDE SEQUENCE [LARGE SCALE GENOMIC DNA]</scope>
    <source>
        <strain evidence="4">DSM 19891</strain>
    </source>
</reference>
<evidence type="ECO:0000259" key="2">
    <source>
        <dbReference type="Pfam" id="PF07786"/>
    </source>
</evidence>
<keyword evidence="1" id="KW-1133">Transmembrane helix</keyword>
<feature type="transmembrane region" description="Helical" evidence="1">
    <location>
        <begin position="139"/>
        <end position="157"/>
    </location>
</feature>
<keyword evidence="1" id="KW-0472">Membrane</keyword>
<dbReference type="PANTHER" id="PTHR40407">
    <property type="entry name" value="MEMBRANE PROTEIN-LIKE PROTEIN"/>
    <property type="match status" value="1"/>
</dbReference>
<evidence type="ECO:0000256" key="1">
    <source>
        <dbReference type="SAM" id="Phobius"/>
    </source>
</evidence>
<feature type="transmembrane region" description="Helical" evidence="1">
    <location>
        <begin position="49"/>
        <end position="74"/>
    </location>
</feature>
<organism evidence="3 4">
    <name type="scientific">Maribacter stanieri</name>
    <dbReference type="NCBI Taxonomy" id="440514"/>
    <lineage>
        <taxon>Bacteria</taxon>
        <taxon>Pseudomonadati</taxon>
        <taxon>Bacteroidota</taxon>
        <taxon>Flavobacteriia</taxon>
        <taxon>Flavobacteriales</taxon>
        <taxon>Flavobacteriaceae</taxon>
        <taxon>Maribacter</taxon>
    </lineage>
</organism>
<dbReference type="InterPro" id="IPR012429">
    <property type="entry name" value="HGSNAT_cat"/>
</dbReference>
<feature type="transmembrane region" description="Helical" evidence="1">
    <location>
        <begin position="111"/>
        <end position="132"/>
    </location>
</feature>
<name>A0A1I6JCB9_9FLAO</name>
<feature type="domain" description="Heparan-alpha-glucosaminide N-acetyltransferase catalytic" evidence="2">
    <location>
        <begin position="5"/>
        <end position="214"/>
    </location>
</feature>
<evidence type="ECO:0000313" key="3">
    <source>
        <dbReference type="EMBL" id="SFR76588.1"/>
    </source>
</evidence>
<gene>
    <name evidence="3" type="ORF">SAMN04488010_2575</name>
</gene>
<dbReference type="STRING" id="440514.SAMN04488010_2575"/>
<proteinExistence type="predicted"/>
<feature type="transmembrane region" description="Helical" evidence="1">
    <location>
        <begin position="304"/>
        <end position="326"/>
    </location>
</feature>
<dbReference type="Pfam" id="PF07786">
    <property type="entry name" value="HGSNAT_cat"/>
    <property type="match status" value="1"/>
</dbReference>
<feature type="transmembrane region" description="Helical" evidence="1">
    <location>
        <begin position="266"/>
        <end position="284"/>
    </location>
</feature>
<keyword evidence="1" id="KW-0812">Transmembrane</keyword>
<protein>
    <submittedName>
        <fullName evidence="3">Uncharacterized membrane protein</fullName>
    </submittedName>
</protein>
<feature type="transmembrane region" description="Helical" evidence="1">
    <location>
        <begin position="12"/>
        <end position="29"/>
    </location>
</feature>
<dbReference type="Proteomes" id="UP000199462">
    <property type="component" value="Unassembled WGS sequence"/>
</dbReference>
<feature type="transmembrane region" description="Helical" evidence="1">
    <location>
        <begin position="86"/>
        <end position="105"/>
    </location>
</feature>
<feature type="transmembrane region" description="Helical" evidence="1">
    <location>
        <begin position="346"/>
        <end position="372"/>
    </location>
</feature>
<sequence>MKNNRIESIDLLRGIVMVLMALDHTRAFLHYDSYFFSPTDISQTTVPLFITRFITHFCAPVFVFLAGTSAYLSGRRKNKKELSTWLIKRGVWLVIFELTIVQFVWQFQLDYAMNVLQVIWVLGVSMIFLAAFIYVPKRLMITVSLIVIFGHNALDGFEPETWNGLWTILHLQAPIVTKYFAIMVFYPLVPWVFVMPLGYHFGVLYTQDFDPRVRKKYLIYLGLIAIGLFFIIRALNFYGDPNSWSNFESLTSTILSFMNVSKYPPSLLYLLITLGPSILLLAFVENWKGRIHHAIVIIGRVPFFFYVVHLFVIHLVALIIATIMGFSPRLMVIELFISLTKSLQGFGFNLVVVYILAIAITLTIYPLCKWFWKYKNNNRDKWWLSYL</sequence>
<feature type="transmembrane region" description="Helical" evidence="1">
    <location>
        <begin position="217"/>
        <end position="238"/>
    </location>
</feature>
<dbReference type="RefSeq" id="WP_091903354.1">
    <property type="nucleotide sequence ID" value="NZ_FOYX01000002.1"/>
</dbReference>
<dbReference type="PANTHER" id="PTHR40407:SF1">
    <property type="entry name" value="HEPARAN-ALPHA-GLUCOSAMINIDE N-ACETYLTRANSFERASE CATALYTIC DOMAIN-CONTAINING PROTEIN"/>
    <property type="match status" value="1"/>
</dbReference>
<accession>A0A1I6JCB9</accession>
<evidence type="ECO:0000313" key="4">
    <source>
        <dbReference type="Proteomes" id="UP000199462"/>
    </source>
</evidence>
<dbReference type="EMBL" id="FOYX01000002">
    <property type="protein sequence ID" value="SFR76588.1"/>
    <property type="molecule type" value="Genomic_DNA"/>
</dbReference>
<keyword evidence="4" id="KW-1185">Reference proteome</keyword>
<dbReference type="AlphaFoldDB" id="A0A1I6JCB9"/>
<feature type="transmembrane region" description="Helical" evidence="1">
    <location>
        <begin position="179"/>
        <end position="205"/>
    </location>
</feature>